<gene>
    <name evidence="2" type="ORF">GXW71_17780</name>
</gene>
<feature type="transmembrane region" description="Helical" evidence="1">
    <location>
        <begin position="84"/>
        <end position="107"/>
    </location>
</feature>
<keyword evidence="3" id="KW-1185">Reference proteome</keyword>
<comment type="caution">
    <text evidence="2">The sequence shown here is derived from an EMBL/GenBank/DDBJ whole genome shotgun (WGS) entry which is preliminary data.</text>
</comment>
<organism evidence="2 3">
    <name type="scientific">Plastoroseomonas hellenica</name>
    <dbReference type="NCBI Taxonomy" id="2687306"/>
    <lineage>
        <taxon>Bacteria</taxon>
        <taxon>Pseudomonadati</taxon>
        <taxon>Pseudomonadota</taxon>
        <taxon>Alphaproteobacteria</taxon>
        <taxon>Acetobacterales</taxon>
        <taxon>Acetobacteraceae</taxon>
        <taxon>Plastoroseomonas</taxon>
    </lineage>
</organism>
<feature type="transmembrane region" description="Helical" evidence="1">
    <location>
        <begin position="150"/>
        <end position="171"/>
    </location>
</feature>
<accession>A0ABS5F0Y1</accession>
<feature type="transmembrane region" description="Helical" evidence="1">
    <location>
        <begin position="24"/>
        <end position="44"/>
    </location>
</feature>
<feature type="transmembrane region" description="Helical" evidence="1">
    <location>
        <begin position="113"/>
        <end position="138"/>
    </location>
</feature>
<evidence type="ECO:0000313" key="2">
    <source>
        <dbReference type="EMBL" id="MBR0666216.1"/>
    </source>
</evidence>
<evidence type="ECO:0000313" key="3">
    <source>
        <dbReference type="Proteomes" id="UP001196870"/>
    </source>
</evidence>
<keyword evidence="1" id="KW-0812">Transmembrane</keyword>
<reference evidence="3" key="1">
    <citation type="journal article" date="2021" name="Syst. Appl. Microbiol.">
        <title>Roseomonas hellenica sp. nov., isolated from roots of wild-growing Alkanna tinctoria.</title>
        <authorList>
            <person name="Rat A."/>
            <person name="Naranjo H.D."/>
            <person name="Lebbe L."/>
            <person name="Cnockaert M."/>
            <person name="Krigas N."/>
            <person name="Grigoriadou K."/>
            <person name="Maloupa E."/>
            <person name="Willems A."/>
        </authorList>
    </citation>
    <scope>NUCLEOTIDE SEQUENCE [LARGE SCALE GENOMIC DNA]</scope>
    <source>
        <strain evidence="3">LMG 31523</strain>
    </source>
</reference>
<sequence>MGALRLATGRADGLRAMETTLDGAARSFWAAAICLPPFLALRLLGEDAPFTARALSAELAGYVIGWTAFPLLARRMAIAGGRGLRWPLFVAAWNWCNVVQYATLVLLSLASALGLPAGLATLLSLAILGYALWLGWFLTRHALALDGFNAIGFVLIDVATGILVSQVVAALSR</sequence>
<protein>
    <submittedName>
        <fullName evidence="2">Uncharacterized protein</fullName>
    </submittedName>
</protein>
<dbReference type="EMBL" id="JAAGBB010000021">
    <property type="protein sequence ID" value="MBR0666216.1"/>
    <property type="molecule type" value="Genomic_DNA"/>
</dbReference>
<proteinExistence type="predicted"/>
<keyword evidence="1" id="KW-0472">Membrane</keyword>
<evidence type="ECO:0000256" key="1">
    <source>
        <dbReference type="SAM" id="Phobius"/>
    </source>
</evidence>
<name>A0ABS5F0Y1_9PROT</name>
<keyword evidence="1" id="KW-1133">Transmembrane helix</keyword>
<dbReference type="RefSeq" id="WP_211853890.1">
    <property type="nucleotide sequence ID" value="NZ_JAAGBB010000021.1"/>
</dbReference>
<dbReference type="Proteomes" id="UP001196870">
    <property type="component" value="Unassembled WGS sequence"/>
</dbReference>
<feature type="transmembrane region" description="Helical" evidence="1">
    <location>
        <begin position="50"/>
        <end position="72"/>
    </location>
</feature>